<dbReference type="PANTHER" id="PTHR22912">
    <property type="entry name" value="DISULFIDE OXIDOREDUCTASE"/>
    <property type="match status" value="1"/>
</dbReference>
<evidence type="ECO:0000256" key="4">
    <source>
        <dbReference type="ARBA" id="ARBA00016961"/>
    </source>
</evidence>
<dbReference type="Proteomes" id="UP000061660">
    <property type="component" value="Chromosome"/>
</dbReference>
<dbReference type="InterPro" id="IPR012999">
    <property type="entry name" value="Pyr_OxRdtase_I_AS"/>
</dbReference>
<evidence type="ECO:0000256" key="15">
    <source>
        <dbReference type="PIRSR" id="PIRSR000350-4"/>
    </source>
</evidence>
<keyword evidence="7 14" id="KW-0274">FAD</keyword>
<dbReference type="GO" id="GO:0005737">
    <property type="term" value="C:cytoplasm"/>
    <property type="evidence" value="ECO:0007669"/>
    <property type="project" value="UniProtKB-SubCell"/>
</dbReference>
<evidence type="ECO:0000256" key="12">
    <source>
        <dbReference type="ARBA" id="ARBA00049187"/>
    </source>
</evidence>
<comment type="catalytic activity">
    <reaction evidence="12 16">
        <text>N(6)-[(R)-dihydrolipoyl]-L-lysyl-[protein] + NAD(+) = N(6)-[(R)-lipoyl]-L-lysyl-[protein] + NADH + H(+)</text>
        <dbReference type="Rhea" id="RHEA:15045"/>
        <dbReference type="Rhea" id="RHEA-COMP:10474"/>
        <dbReference type="Rhea" id="RHEA-COMP:10475"/>
        <dbReference type="ChEBI" id="CHEBI:15378"/>
        <dbReference type="ChEBI" id="CHEBI:57540"/>
        <dbReference type="ChEBI" id="CHEBI:57945"/>
        <dbReference type="ChEBI" id="CHEBI:83099"/>
        <dbReference type="ChEBI" id="CHEBI:83100"/>
        <dbReference type="EC" id="1.8.1.4"/>
    </reaction>
</comment>
<keyword evidence="8 16" id="KW-0560">Oxidoreductase</keyword>
<dbReference type="GO" id="GO:0004148">
    <property type="term" value="F:dihydrolipoyl dehydrogenase (NADH) activity"/>
    <property type="evidence" value="ECO:0007669"/>
    <property type="project" value="UniProtKB-EC"/>
</dbReference>
<keyword evidence="6 16" id="KW-0285">Flavoprotein</keyword>
<reference evidence="17 18" key="2">
    <citation type="journal article" date="2016" name="Genome Announc.">
        <title>Complete Genome Sequences of Two Interactive Moderate Thermophiles, Paenibacillus napthalenovorans 32O-Y and Paenibacillus sp. 32O-W.</title>
        <authorList>
            <person name="Butler R.R.III."/>
            <person name="Wang J."/>
            <person name="Stark B.C."/>
            <person name="Pombert J.F."/>
        </authorList>
    </citation>
    <scope>NUCLEOTIDE SEQUENCE [LARGE SCALE GENOMIC DNA]</scope>
    <source>
        <strain evidence="17 18">32O-Y</strain>
    </source>
</reference>
<dbReference type="InterPro" id="IPR036188">
    <property type="entry name" value="FAD/NAD-bd_sf"/>
</dbReference>
<dbReference type="AlphaFoldDB" id="A0A0U2L0T6"/>
<dbReference type="InterPro" id="IPR016156">
    <property type="entry name" value="FAD/NAD-linked_Rdtase_dimer_sf"/>
</dbReference>
<dbReference type="PANTHER" id="PTHR22912:SF160">
    <property type="entry name" value="DIHYDROLIPOYL DEHYDROGENASE"/>
    <property type="match status" value="1"/>
</dbReference>
<dbReference type="Gene3D" id="3.50.50.60">
    <property type="entry name" value="FAD/NAD(P)-binding domain"/>
    <property type="match status" value="2"/>
</dbReference>
<name>A0A0U2L0T6_9BACL</name>
<evidence type="ECO:0000256" key="14">
    <source>
        <dbReference type="PIRSR" id="PIRSR000350-3"/>
    </source>
</evidence>
<dbReference type="OrthoDB" id="9800167at2"/>
<dbReference type="NCBIfam" id="TIGR01350">
    <property type="entry name" value="lipoamide_DH"/>
    <property type="match status" value="1"/>
</dbReference>
<dbReference type="InterPro" id="IPR050151">
    <property type="entry name" value="Class-I_Pyr_Nuc-Dis_Oxidored"/>
</dbReference>
<dbReference type="STRING" id="162209.IJ22_27650"/>
<evidence type="ECO:0000256" key="11">
    <source>
        <dbReference type="ARBA" id="ARBA00023284"/>
    </source>
</evidence>
<feature type="binding site" evidence="14">
    <location>
        <begin position="147"/>
        <end position="149"/>
    </location>
    <ligand>
        <name>FAD</name>
        <dbReference type="ChEBI" id="CHEBI:57692"/>
    </ligand>
</feature>
<evidence type="ECO:0000256" key="2">
    <source>
        <dbReference type="ARBA" id="ARBA00007532"/>
    </source>
</evidence>
<organism evidence="17 18">
    <name type="scientific">Paenibacillus naphthalenovorans</name>
    <dbReference type="NCBI Taxonomy" id="162209"/>
    <lineage>
        <taxon>Bacteria</taxon>
        <taxon>Bacillati</taxon>
        <taxon>Bacillota</taxon>
        <taxon>Bacilli</taxon>
        <taxon>Bacillales</taxon>
        <taxon>Paenibacillaceae</taxon>
        <taxon>Paenibacillus</taxon>
    </lineage>
</organism>
<dbReference type="SUPFAM" id="SSF55424">
    <property type="entry name" value="FAD/NAD-linked reductases, dimerisation (C-terminal) domain"/>
    <property type="match status" value="1"/>
</dbReference>
<evidence type="ECO:0000313" key="18">
    <source>
        <dbReference type="Proteomes" id="UP000061660"/>
    </source>
</evidence>
<dbReference type="EC" id="1.8.1.4" evidence="3 16"/>
<dbReference type="InterPro" id="IPR004099">
    <property type="entry name" value="Pyr_nucl-diS_OxRdtase_dimer"/>
</dbReference>
<dbReference type="RefSeq" id="WP_054819157.1">
    <property type="nucleotide sequence ID" value="NZ_BJCS01000004.1"/>
</dbReference>
<keyword evidence="14" id="KW-0547">Nucleotide-binding</keyword>
<dbReference type="Gene3D" id="3.30.390.30">
    <property type="match status" value="1"/>
</dbReference>
<evidence type="ECO:0000313" key="17">
    <source>
        <dbReference type="EMBL" id="ALS23138.1"/>
    </source>
</evidence>
<dbReference type="PROSITE" id="PS00076">
    <property type="entry name" value="PYRIDINE_REDOX_1"/>
    <property type="match status" value="1"/>
</dbReference>
<dbReference type="SUPFAM" id="SSF51905">
    <property type="entry name" value="FAD/NAD(P)-binding domain"/>
    <property type="match status" value="1"/>
</dbReference>
<feature type="binding site" evidence="14">
    <location>
        <position position="56"/>
    </location>
    <ligand>
        <name>FAD</name>
        <dbReference type="ChEBI" id="CHEBI:57692"/>
    </ligand>
</feature>
<evidence type="ECO:0000256" key="8">
    <source>
        <dbReference type="ARBA" id="ARBA00023002"/>
    </source>
</evidence>
<keyword evidence="11 16" id="KW-0676">Redox-active center</keyword>
<dbReference type="InterPro" id="IPR023753">
    <property type="entry name" value="FAD/NAD-binding_dom"/>
</dbReference>
<evidence type="ECO:0000256" key="1">
    <source>
        <dbReference type="ARBA" id="ARBA00004496"/>
    </source>
</evidence>
<keyword evidence="5" id="KW-0963">Cytoplasm</keyword>
<proteinExistence type="inferred from homology"/>
<dbReference type="Pfam" id="PF07992">
    <property type="entry name" value="Pyr_redox_2"/>
    <property type="match status" value="1"/>
</dbReference>
<dbReference type="PRINTS" id="PR00368">
    <property type="entry name" value="FADPNR"/>
</dbReference>
<evidence type="ECO:0000256" key="3">
    <source>
        <dbReference type="ARBA" id="ARBA00012608"/>
    </source>
</evidence>
<feature type="disulfide bond" description="Redox-active" evidence="15">
    <location>
        <begin position="47"/>
        <end position="52"/>
    </location>
</feature>
<reference evidence="18" key="1">
    <citation type="submission" date="2015-12" db="EMBL/GenBank/DDBJ databases">
        <title>Complete genome sequences of two moderately thermophilic Paenibacillus species.</title>
        <authorList>
            <person name="Butler R.III."/>
            <person name="Wang J."/>
            <person name="Stark B.C."/>
            <person name="Pombert J.-F."/>
        </authorList>
    </citation>
    <scope>NUCLEOTIDE SEQUENCE [LARGE SCALE GENOMIC DNA]</scope>
    <source>
        <strain evidence="18">32O-Y</strain>
    </source>
</reference>
<accession>A0A0U2L0T6</accession>
<dbReference type="InterPro" id="IPR006258">
    <property type="entry name" value="Lipoamide_DH"/>
</dbReference>
<keyword evidence="10" id="KW-1015">Disulfide bond</keyword>
<protein>
    <recommendedName>
        <fullName evidence="4 16">Dihydrolipoyl dehydrogenase</fullName>
        <ecNumber evidence="3 16">1.8.1.4</ecNumber>
    </recommendedName>
</protein>
<evidence type="ECO:0000256" key="16">
    <source>
        <dbReference type="RuleBase" id="RU003692"/>
    </source>
</evidence>
<dbReference type="InterPro" id="IPR001100">
    <property type="entry name" value="Pyr_nuc-diS_OxRdtase"/>
</dbReference>
<comment type="cofactor">
    <cofactor evidence="14 16">
        <name>FAD</name>
        <dbReference type="ChEBI" id="CHEBI:57692"/>
    </cofactor>
    <text evidence="14 16">Binds 1 FAD per subunit.</text>
</comment>
<feature type="binding site" evidence="14">
    <location>
        <position position="315"/>
    </location>
    <ligand>
        <name>FAD</name>
        <dbReference type="ChEBI" id="CHEBI:57692"/>
    </ligand>
</feature>
<evidence type="ECO:0000256" key="6">
    <source>
        <dbReference type="ARBA" id="ARBA00022630"/>
    </source>
</evidence>
<dbReference type="GO" id="GO:0050660">
    <property type="term" value="F:flavin adenine dinucleotide binding"/>
    <property type="evidence" value="ECO:0007669"/>
    <property type="project" value="InterPro"/>
</dbReference>
<feature type="binding site" evidence="14">
    <location>
        <begin position="183"/>
        <end position="190"/>
    </location>
    <ligand>
        <name>NAD(+)</name>
        <dbReference type="ChEBI" id="CHEBI:57540"/>
    </ligand>
</feature>
<evidence type="ECO:0000256" key="9">
    <source>
        <dbReference type="ARBA" id="ARBA00023027"/>
    </source>
</evidence>
<evidence type="ECO:0000256" key="13">
    <source>
        <dbReference type="PIRSR" id="PIRSR000350-2"/>
    </source>
</evidence>
<dbReference type="Pfam" id="PF02852">
    <property type="entry name" value="Pyr_redox_dim"/>
    <property type="match status" value="1"/>
</dbReference>
<evidence type="ECO:0000256" key="7">
    <source>
        <dbReference type="ARBA" id="ARBA00022827"/>
    </source>
</evidence>
<sequence length="471" mass="49530">MVVGDASVEIDVLVIGAGPGGYVAAIRAAQLGKSVLVVDKAELGGVCLNRGCIPSKALISAAHQYELVNHAASVGISAENVSIDFNKVQEWKNGIVKKQSGGVGMLLKGNKVQVFHGEALFINEHEARVFNDNETARYRFNHCIIATGSRPIELKAFPFGGRIISSTEALSLKEIPKSMVVIGGGYIGIELGQTYAKFGTKVTVLEGSDSILPGFEKDLTQLVARNLKKLNVDIVTEALAQSSEQTDKDVTVTYTVKGEEKKITADYVLVTVGRRPNTDGDLSLELAGVEVGERGLIKVNEKCQTNVPHIYAIGDIVPGPALAHKASYEAKVAAESIAGLPSAVDYKVIPAVVFSDPEIAGVGLSETEAKEKGINVVVGKFPYGANGRAQSMNATDGFVKLIGDKDSGLLLGGFVVGAEASNLIAELTLAIEMGATLEDIALTIHAHPTLGEITMDAAEGALGHPIHQLGK</sequence>
<dbReference type="FunFam" id="3.50.50.60:FF:000037">
    <property type="entry name" value="Dihydrolipoyl dehydrogenase"/>
    <property type="match status" value="1"/>
</dbReference>
<dbReference type="GO" id="GO:0006103">
    <property type="term" value="P:2-oxoglutarate metabolic process"/>
    <property type="evidence" value="ECO:0007669"/>
    <property type="project" value="TreeGrafter"/>
</dbReference>
<dbReference type="KEGG" id="pnp:IJ22_27650"/>
<comment type="subcellular location">
    <subcellularLocation>
        <location evidence="1">Cytoplasm</location>
    </subcellularLocation>
</comment>
<evidence type="ECO:0000256" key="10">
    <source>
        <dbReference type="ARBA" id="ARBA00023157"/>
    </source>
</evidence>
<dbReference type="PATRIC" id="fig|162209.4.peg.2945"/>
<comment type="similarity">
    <text evidence="2 16">Belongs to the class-I pyridine nucleotide-disulfide oxidoreductase family.</text>
</comment>
<dbReference type="FunFam" id="3.30.390.30:FF:000001">
    <property type="entry name" value="Dihydrolipoyl dehydrogenase"/>
    <property type="match status" value="1"/>
</dbReference>
<dbReference type="EMBL" id="CP013652">
    <property type="protein sequence ID" value="ALS23138.1"/>
    <property type="molecule type" value="Genomic_DNA"/>
</dbReference>
<dbReference type="PRINTS" id="PR00411">
    <property type="entry name" value="PNDRDTASEI"/>
</dbReference>
<feature type="binding site" evidence="14">
    <location>
        <position position="273"/>
    </location>
    <ligand>
        <name>NAD(+)</name>
        <dbReference type="ChEBI" id="CHEBI:57540"/>
    </ligand>
</feature>
<keyword evidence="9 14" id="KW-0520">NAD</keyword>
<evidence type="ECO:0000256" key="5">
    <source>
        <dbReference type="ARBA" id="ARBA00022490"/>
    </source>
</evidence>
<comment type="miscellaneous">
    <text evidence="16">The active site is a redox-active disulfide bond.</text>
</comment>
<feature type="active site" description="Proton acceptor" evidence="13">
    <location>
        <position position="447"/>
    </location>
</feature>
<dbReference type="PIRSF" id="PIRSF000350">
    <property type="entry name" value="Mercury_reductase_MerA"/>
    <property type="match status" value="1"/>
</dbReference>
<keyword evidence="18" id="KW-1185">Reference proteome</keyword>
<gene>
    <name evidence="17" type="ORF">IJ22_27650</name>
</gene>
<feature type="binding site" evidence="14">
    <location>
        <position position="206"/>
    </location>
    <ligand>
        <name>NAD(+)</name>
        <dbReference type="ChEBI" id="CHEBI:57540"/>
    </ligand>
</feature>